<evidence type="ECO:0000313" key="3">
    <source>
        <dbReference type="Proteomes" id="UP000292627"/>
    </source>
</evidence>
<evidence type="ECO:0000256" key="1">
    <source>
        <dbReference type="SAM" id="Phobius"/>
    </source>
</evidence>
<dbReference type="AlphaFoldDB" id="A0A4Q8LFG6"/>
<keyword evidence="1" id="KW-0812">Transmembrane</keyword>
<name>A0A4Q8LFG6_9GAMM</name>
<dbReference type="RefSeq" id="WP_130549714.1">
    <property type="nucleotide sequence ID" value="NZ_SHMC01000001.1"/>
</dbReference>
<keyword evidence="1" id="KW-1133">Transmembrane helix</keyword>
<keyword evidence="1" id="KW-0472">Membrane</keyword>
<feature type="transmembrane region" description="Helical" evidence="1">
    <location>
        <begin position="95"/>
        <end position="115"/>
    </location>
</feature>
<protein>
    <submittedName>
        <fullName evidence="2">Uncharacterized protein</fullName>
    </submittedName>
</protein>
<dbReference type="OrthoDB" id="5987775at2"/>
<feature type="transmembrane region" description="Helical" evidence="1">
    <location>
        <begin position="27"/>
        <end position="52"/>
    </location>
</feature>
<reference evidence="2 3" key="1">
    <citation type="submission" date="2019-02" db="EMBL/GenBank/DDBJ databases">
        <title>WGS of Pseudoxanthomonas species novum from clinical isolates.</title>
        <authorList>
            <person name="Bernier A.-M."/>
            <person name="Bernard K."/>
            <person name="Vachon A."/>
        </authorList>
    </citation>
    <scope>NUCLEOTIDE SEQUENCE [LARGE SCALE GENOMIC DNA]</scope>
    <source>
        <strain evidence="2 3">NML171200</strain>
    </source>
</reference>
<organism evidence="2 3">
    <name type="scientific">Pseudoxanthomonas winnipegensis</name>
    <dbReference type="NCBI Taxonomy" id="2480810"/>
    <lineage>
        <taxon>Bacteria</taxon>
        <taxon>Pseudomonadati</taxon>
        <taxon>Pseudomonadota</taxon>
        <taxon>Gammaproteobacteria</taxon>
        <taxon>Lysobacterales</taxon>
        <taxon>Lysobacteraceae</taxon>
        <taxon>Pseudoxanthomonas</taxon>
    </lineage>
</organism>
<dbReference type="EMBL" id="SHMC01000001">
    <property type="protein sequence ID" value="TAA28131.1"/>
    <property type="molecule type" value="Genomic_DNA"/>
</dbReference>
<gene>
    <name evidence="2" type="ORF">EA660_00570</name>
</gene>
<comment type="caution">
    <text evidence="2">The sequence shown here is derived from an EMBL/GenBank/DDBJ whole genome shotgun (WGS) entry which is preliminary data.</text>
</comment>
<accession>A0A4Q8LFG6</accession>
<evidence type="ECO:0000313" key="2">
    <source>
        <dbReference type="EMBL" id="TAA28131.1"/>
    </source>
</evidence>
<feature type="transmembrane region" description="Helical" evidence="1">
    <location>
        <begin position="73"/>
        <end position="89"/>
    </location>
</feature>
<proteinExistence type="predicted"/>
<dbReference type="Proteomes" id="UP000292627">
    <property type="component" value="Unassembled WGS sequence"/>
</dbReference>
<sequence length="189" mass="20347">MHPALTDTLARLPRLYTAAMRPRRRDLAIAVAASSALVLAGCNALAAFALVLTWFEYLHHQRWAMPGENTRATLVRALACVAFAWLTTARGVGDAAWGIGAFLLVQTVLALRGSLRLRQAFLRDVAQASPTVPAQELLLACRSDRTLVESWLAGQEDLAEPARAALQAAGLRLFRVRPPTPAVGESSAP</sequence>